<keyword evidence="9 14" id="KW-0560">Oxidoreductase</keyword>
<dbReference type="Proteomes" id="UP000053558">
    <property type="component" value="Unassembled WGS sequence"/>
</dbReference>
<gene>
    <name evidence="15" type="ORF">CONPUDRAFT_60336</name>
</gene>
<protein>
    <submittedName>
        <fullName evidence="15">Cytochrome P450</fullName>
    </submittedName>
</protein>
<dbReference type="GO" id="GO:0020037">
    <property type="term" value="F:heme binding"/>
    <property type="evidence" value="ECO:0007669"/>
    <property type="project" value="InterPro"/>
</dbReference>
<dbReference type="AlphaFoldDB" id="A0A5M3MIP6"/>
<dbReference type="Pfam" id="PF00067">
    <property type="entry name" value="p450"/>
    <property type="match status" value="1"/>
</dbReference>
<dbReference type="SUPFAM" id="SSF48264">
    <property type="entry name" value="Cytochrome P450"/>
    <property type="match status" value="1"/>
</dbReference>
<evidence type="ECO:0000256" key="6">
    <source>
        <dbReference type="ARBA" id="ARBA00022692"/>
    </source>
</evidence>
<evidence type="ECO:0000256" key="10">
    <source>
        <dbReference type="ARBA" id="ARBA00023004"/>
    </source>
</evidence>
<comment type="cofactor">
    <cofactor evidence="1 13">
        <name>heme</name>
        <dbReference type="ChEBI" id="CHEBI:30413"/>
    </cofactor>
</comment>
<dbReference type="InterPro" id="IPR036396">
    <property type="entry name" value="Cyt_P450_sf"/>
</dbReference>
<dbReference type="InterPro" id="IPR017972">
    <property type="entry name" value="Cyt_P450_CS"/>
</dbReference>
<evidence type="ECO:0000256" key="2">
    <source>
        <dbReference type="ARBA" id="ARBA00004370"/>
    </source>
</evidence>
<evidence type="ECO:0000313" key="16">
    <source>
        <dbReference type="Proteomes" id="UP000053558"/>
    </source>
</evidence>
<dbReference type="PRINTS" id="PR00385">
    <property type="entry name" value="P450"/>
</dbReference>
<evidence type="ECO:0000256" key="11">
    <source>
        <dbReference type="ARBA" id="ARBA00023033"/>
    </source>
</evidence>
<keyword evidence="12" id="KW-0472">Membrane</keyword>
<evidence type="ECO:0000256" key="1">
    <source>
        <dbReference type="ARBA" id="ARBA00001971"/>
    </source>
</evidence>
<dbReference type="GO" id="GO:0005506">
    <property type="term" value="F:iron ion binding"/>
    <property type="evidence" value="ECO:0007669"/>
    <property type="project" value="InterPro"/>
</dbReference>
<keyword evidence="6" id="KW-0812">Transmembrane</keyword>
<dbReference type="GO" id="GO:0004497">
    <property type="term" value="F:monooxygenase activity"/>
    <property type="evidence" value="ECO:0007669"/>
    <property type="project" value="UniProtKB-KW"/>
</dbReference>
<dbReference type="KEGG" id="cput:CONPUDRAFT_60336"/>
<evidence type="ECO:0000256" key="9">
    <source>
        <dbReference type="ARBA" id="ARBA00023002"/>
    </source>
</evidence>
<dbReference type="InterPro" id="IPR002401">
    <property type="entry name" value="Cyt_P450_E_grp-I"/>
</dbReference>
<dbReference type="GeneID" id="19208085"/>
<proteinExistence type="inferred from homology"/>
<name>A0A5M3MIP6_CONPW</name>
<dbReference type="GO" id="GO:0016020">
    <property type="term" value="C:membrane"/>
    <property type="evidence" value="ECO:0007669"/>
    <property type="project" value="UniProtKB-SubCell"/>
</dbReference>
<comment type="subcellular location">
    <subcellularLocation>
        <location evidence="2">Membrane</location>
    </subcellularLocation>
</comment>
<dbReference type="PANTHER" id="PTHR24305">
    <property type="entry name" value="CYTOCHROME P450"/>
    <property type="match status" value="1"/>
</dbReference>
<evidence type="ECO:0000256" key="4">
    <source>
        <dbReference type="ARBA" id="ARBA00010617"/>
    </source>
</evidence>
<evidence type="ECO:0000313" key="15">
    <source>
        <dbReference type="EMBL" id="EIW78654.1"/>
    </source>
</evidence>
<evidence type="ECO:0000256" key="14">
    <source>
        <dbReference type="RuleBase" id="RU000461"/>
    </source>
</evidence>
<dbReference type="PRINTS" id="PR00463">
    <property type="entry name" value="EP450I"/>
</dbReference>
<dbReference type="PANTHER" id="PTHR24305:SF166">
    <property type="entry name" value="CYTOCHROME P450 12A4, MITOCHONDRIAL-RELATED"/>
    <property type="match status" value="1"/>
</dbReference>
<sequence>MNDGYADMRRHMMDLVVRARQEIVENEGKSEVTGKGSGGAAILRNLVEANLALDSEHRRLTADELFSNIFSFLLAGHETSSHSLSFAFVLLALYPEKQQTLLEEVSRLWPGNEPVSPHSSVCEYTLAFFRETLRLWPAEPRLAKDVDADTSLPGVHFSRNGNETSLTEGQAYTLPVPARSIVMLDIWALHYNPLHWGEDVHEFTPERFLDTDTYRWPRHAYMPFSTGARGCIGMRFALAESICMLACVVRQYEVLVPADLAGKSWSEQKEVLLQWTTGVTLTPTNARVRLRRRV</sequence>
<comment type="pathway">
    <text evidence="3">Secondary metabolite biosynthesis; terpenoid biosynthesis.</text>
</comment>
<evidence type="ECO:0000256" key="13">
    <source>
        <dbReference type="PIRSR" id="PIRSR602401-1"/>
    </source>
</evidence>
<keyword evidence="5 13" id="KW-0349">Heme</keyword>
<evidence type="ECO:0000256" key="8">
    <source>
        <dbReference type="ARBA" id="ARBA00022989"/>
    </source>
</evidence>
<organism evidence="15 16">
    <name type="scientific">Coniophora puteana (strain RWD-64-598)</name>
    <name type="common">Brown rot fungus</name>
    <dbReference type="NCBI Taxonomy" id="741705"/>
    <lineage>
        <taxon>Eukaryota</taxon>
        <taxon>Fungi</taxon>
        <taxon>Dikarya</taxon>
        <taxon>Basidiomycota</taxon>
        <taxon>Agaricomycotina</taxon>
        <taxon>Agaricomycetes</taxon>
        <taxon>Agaricomycetidae</taxon>
        <taxon>Boletales</taxon>
        <taxon>Coniophorineae</taxon>
        <taxon>Coniophoraceae</taxon>
        <taxon>Coniophora</taxon>
    </lineage>
</organism>
<dbReference type="PROSITE" id="PS00086">
    <property type="entry name" value="CYTOCHROME_P450"/>
    <property type="match status" value="1"/>
</dbReference>
<evidence type="ECO:0000256" key="12">
    <source>
        <dbReference type="ARBA" id="ARBA00023136"/>
    </source>
</evidence>
<evidence type="ECO:0000256" key="3">
    <source>
        <dbReference type="ARBA" id="ARBA00004721"/>
    </source>
</evidence>
<accession>A0A5M3MIP6</accession>
<evidence type="ECO:0000256" key="7">
    <source>
        <dbReference type="ARBA" id="ARBA00022723"/>
    </source>
</evidence>
<dbReference type="InterPro" id="IPR001128">
    <property type="entry name" value="Cyt_P450"/>
</dbReference>
<dbReference type="OrthoDB" id="1470350at2759"/>
<reference evidence="16" key="1">
    <citation type="journal article" date="2012" name="Science">
        <title>The Paleozoic origin of enzymatic lignin decomposition reconstructed from 31 fungal genomes.</title>
        <authorList>
            <person name="Floudas D."/>
            <person name="Binder M."/>
            <person name="Riley R."/>
            <person name="Barry K."/>
            <person name="Blanchette R.A."/>
            <person name="Henrissat B."/>
            <person name="Martinez A.T."/>
            <person name="Otillar R."/>
            <person name="Spatafora J.W."/>
            <person name="Yadav J.S."/>
            <person name="Aerts A."/>
            <person name="Benoit I."/>
            <person name="Boyd A."/>
            <person name="Carlson A."/>
            <person name="Copeland A."/>
            <person name="Coutinho P.M."/>
            <person name="de Vries R.P."/>
            <person name="Ferreira P."/>
            <person name="Findley K."/>
            <person name="Foster B."/>
            <person name="Gaskell J."/>
            <person name="Glotzer D."/>
            <person name="Gorecki P."/>
            <person name="Heitman J."/>
            <person name="Hesse C."/>
            <person name="Hori C."/>
            <person name="Igarashi K."/>
            <person name="Jurgens J.A."/>
            <person name="Kallen N."/>
            <person name="Kersten P."/>
            <person name="Kohler A."/>
            <person name="Kuees U."/>
            <person name="Kumar T.K.A."/>
            <person name="Kuo A."/>
            <person name="LaButti K."/>
            <person name="Larrondo L.F."/>
            <person name="Lindquist E."/>
            <person name="Ling A."/>
            <person name="Lombard V."/>
            <person name="Lucas S."/>
            <person name="Lundell T."/>
            <person name="Martin R."/>
            <person name="McLaughlin D.J."/>
            <person name="Morgenstern I."/>
            <person name="Morin E."/>
            <person name="Murat C."/>
            <person name="Nagy L.G."/>
            <person name="Nolan M."/>
            <person name="Ohm R.A."/>
            <person name="Patyshakuliyeva A."/>
            <person name="Rokas A."/>
            <person name="Ruiz-Duenas F.J."/>
            <person name="Sabat G."/>
            <person name="Salamov A."/>
            <person name="Samejima M."/>
            <person name="Schmutz J."/>
            <person name="Slot J.C."/>
            <person name="St John F."/>
            <person name="Stenlid J."/>
            <person name="Sun H."/>
            <person name="Sun S."/>
            <person name="Syed K."/>
            <person name="Tsang A."/>
            <person name="Wiebenga A."/>
            <person name="Young D."/>
            <person name="Pisabarro A."/>
            <person name="Eastwood D.C."/>
            <person name="Martin F."/>
            <person name="Cullen D."/>
            <person name="Grigoriev I.V."/>
            <person name="Hibbett D.S."/>
        </authorList>
    </citation>
    <scope>NUCLEOTIDE SEQUENCE [LARGE SCALE GENOMIC DNA]</scope>
    <source>
        <strain evidence="16">RWD-64-598 SS2</strain>
    </source>
</reference>
<keyword evidence="11 14" id="KW-0503">Monooxygenase</keyword>
<comment type="similarity">
    <text evidence="4 14">Belongs to the cytochrome P450 family.</text>
</comment>
<dbReference type="InterPro" id="IPR050121">
    <property type="entry name" value="Cytochrome_P450_monoxygenase"/>
</dbReference>
<keyword evidence="7 13" id="KW-0479">Metal-binding</keyword>
<dbReference type="GO" id="GO:0016705">
    <property type="term" value="F:oxidoreductase activity, acting on paired donors, with incorporation or reduction of molecular oxygen"/>
    <property type="evidence" value="ECO:0007669"/>
    <property type="project" value="InterPro"/>
</dbReference>
<comment type="caution">
    <text evidence="15">The sequence shown here is derived from an EMBL/GenBank/DDBJ whole genome shotgun (WGS) entry which is preliminary data.</text>
</comment>
<keyword evidence="10 13" id="KW-0408">Iron</keyword>
<dbReference type="RefSeq" id="XP_007771097.1">
    <property type="nucleotide sequence ID" value="XM_007772907.1"/>
</dbReference>
<dbReference type="EMBL" id="JH711582">
    <property type="protein sequence ID" value="EIW78654.1"/>
    <property type="molecule type" value="Genomic_DNA"/>
</dbReference>
<dbReference type="OMA" id="TDTYRWP"/>
<feature type="binding site" description="axial binding residue" evidence="13">
    <location>
        <position position="231"/>
    </location>
    <ligand>
        <name>heme</name>
        <dbReference type="ChEBI" id="CHEBI:30413"/>
    </ligand>
    <ligandPart>
        <name>Fe</name>
        <dbReference type="ChEBI" id="CHEBI:18248"/>
    </ligandPart>
</feature>
<keyword evidence="8" id="KW-1133">Transmembrane helix</keyword>
<keyword evidence="16" id="KW-1185">Reference proteome</keyword>
<dbReference type="Gene3D" id="1.10.630.10">
    <property type="entry name" value="Cytochrome P450"/>
    <property type="match status" value="1"/>
</dbReference>
<evidence type="ECO:0000256" key="5">
    <source>
        <dbReference type="ARBA" id="ARBA00022617"/>
    </source>
</evidence>